<organism evidence="2">
    <name type="scientific">marine metagenome</name>
    <dbReference type="NCBI Taxonomy" id="408172"/>
    <lineage>
        <taxon>unclassified sequences</taxon>
        <taxon>metagenomes</taxon>
        <taxon>ecological metagenomes</taxon>
    </lineage>
</organism>
<feature type="non-terminal residue" evidence="2">
    <location>
        <position position="107"/>
    </location>
</feature>
<dbReference type="PANTHER" id="PTHR30435">
    <property type="entry name" value="FLAGELLAR PROTEIN"/>
    <property type="match status" value="1"/>
</dbReference>
<proteinExistence type="predicted"/>
<dbReference type="GO" id="GO:0009288">
    <property type="term" value="C:bacterial-type flagellum"/>
    <property type="evidence" value="ECO:0007669"/>
    <property type="project" value="TreeGrafter"/>
</dbReference>
<dbReference type="AlphaFoldDB" id="A0A383EQK2"/>
<evidence type="ECO:0000259" key="1">
    <source>
        <dbReference type="Pfam" id="PF00460"/>
    </source>
</evidence>
<reference evidence="2" key="1">
    <citation type="submission" date="2018-05" db="EMBL/GenBank/DDBJ databases">
        <authorList>
            <person name="Lanie J.A."/>
            <person name="Ng W.-L."/>
            <person name="Kazmierczak K.M."/>
            <person name="Andrzejewski T.M."/>
            <person name="Davidsen T.M."/>
            <person name="Wayne K.J."/>
            <person name="Tettelin H."/>
            <person name="Glass J.I."/>
            <person name="Rusch D."/>
            <person name="Podicherti R."/>
            <person name="Tsui H.-C.T."/>
            <person name="Winkler M.E."/>
        </authorList>
    </citation>
    <scope>NUCLEOTIDE SEQUENCE</scope>
</reference>
<dbReference type="PANTHER" id="PTHR30435:SF19">
    <property type="entry name" value="FLAGELLAR BASAL-BODY ROD PROTEIN FLGG"/>
    <property type="match status" value="1"/>
</dbReference>
<evidence type="ECO:0000313" key="2">
    <source>
        <dbReference type="EMBL" id="SVE58600.1"/>
    </source>
</evidence>
<dbReference type="EMBL" id="UINC01227634">
    <property type="protein sequence ID" value="SVE58600.1"/>
    <property type="molecule type" value="Genomic_DNA"/>
</dbReference>
<dbReference type="Pfam" id="PF00460">
    <property type="entry name" value="Flg_bb_rod"/>
    <property type="match status" value="1"/>
</dbReference>
<dbReference type="GO" id="GO:0071978">
    <property type="term" value="P:bacterial-type flagellum-dependent swarming motility"/>
    <property type="evidence" value="ECO:0007669"/>
    <property type="project" value="TreeGrafter"/>
</dbReference>
<protein>
    <recommendedName>
        <fullName evidence="1">Flagellar basal body rod protein N-terminal domain-containing protein</fullName>
    </recommendedName>
</protein>
<accession>A0A383EQK2</accession>
<dbReference type="InterPro" id="IPR020013">
    <property type="entry name" value="Flagellar_FlgE/F/G"/>
</dbReference>
<name>A0A383EQK2_9ZZZZ</name>
<gene>
    <name evidence="2" type="ORF">METZ01_LOCUS511454</name>
</gene>
<feature type="domain" description="Flagellar basal body rod protein N-terminal" evidence="1">
    <location>
        <begin position="7"/>
        <end position="35"/>
    </location>
</feature>
<dbReference type="NCBIfam" id="TIGR03506">
    <property type="entry name" value="FlgEFG_subfam"/>
    <property type="match status" value="1"/>
</dbReference>
<sequence>MLRSLTTSALGMAAQQLNVDNISNNLANVNTTGFKKSSIEFQDLLYETIETGGVDANNENLPPAQLQLGHGSRAIATFKTFSQGAITETGNPLDLAINGDGFFQVSM</sequence>
<dbReference type="InterPro" id="IPR001444">
    <property type="entry name" value="Flag_bb_rod_N"/>
</dbReference>